<evidence type="ECO:0000313" key="11">
    <source>
        <dbReference type="Proteomes" id="UP001075354"/>
    </source>
</evidence>
<comment type="caution">
    <text evidence="10">The sequence shown here is derived from an EMBL/GenBank/DDBJ whole genome shotgun (WGS) entry which is preliminary data.</text>
</comment>
<feature type="compositionally biased region" description="Acidic residues" evidence="8">
    <location>
        <begin position="319"/>
        <end position="339"/>
    </location>
</feature>
<sequence>MAGEDPEMFFNYYRMTPRTFEELLARLRPELQRRPVTGYLSPGERLAVTVRYLASGQDQRYIAFHFLAAPSTISGVIRNGCRGGGGWEELHSEVIPPLCEETWRRVARGFEEEWQFPNCIGALDGKHCAVQGGGGGESNWFNYKESFSMVLLAMCDAQYKFLWVDIGGRGRRGDGGLFFQSTLDEGLRLGTLSVPGPRAPVDGWPALPHVIVGDAAFRMSMYLMTPFEGRFLTDDKNIFNYKLSRARRCIENAFGTMSARWRVLRRTLLASVAVACLHNLLMGNEENLPPDRRRYNPPGYVDREDEEGRIIPGQWREDAGEDVPQDINVGDEEGDEDEGAKEARESFTDYFLGPGSVPWQWRQ</sequence>
<keyword evidence="5" id="KW-0479">Metal-binding</keyword>
<evidence type="ECO:0000256" key="8">
    <source>
        <dbReference type="SAM" id="MobiDB-lite"/>
    </source>
</evidence>
<dbReference type="GO" id="GO:0005634">
    <property type="term" value="C:nucleus"/>
    <property type="evidence" value="ECO:0007669"/>
    <property type="project" value="UniProtKB-SubCell"/>
</dbReference>
<evidence type="ECO:0000313" key="10">
    <source>
        <dbReference type="EMBL" id="KAJ1526427.1"/>
    </source>
</evidence>
<dbReference type="Pfam" id="PF13359">
    <property type="entry name" value="DDE_Tnp_4"/>
    <property type="match status" value="1"/>
</dbReference>
<feature type="domain" description="DDE Tnp4" evidence="9">
    <location>
        <begin position="136"/>
        <end position="271"/>
    </location>
</feature>
<evidence type="ECO:0000256" key="6">
    <source>
        <dbReference type="ARBA" id="ARBA00022801"/>
    </source>
</evidence>
<dbReference type="InterPro" id="IPR045249">
    <property type="entry name" value="HARBI1-like"/>
</dbReference>
<reference evidence="10" key="1">
    <citation type="submission" date="2022-12" db="EMBL/GenBank/DDBJ databases">
        <title>Chromosome-level genome assembly of the bean flower thrips Megalurothrips usitatus.</title>
        <authorList>
            <person name="Ma L."/>
            <person name="Liu Q."/>
            <person name="Li H."/>
            <person name="Cai W."/>
        </authorList>
    </citation>
    <scope>NUCLEOTIDE SEQUENCE</scope>
    <source>
        <strain evidence="10">Cailab_2022a</strain>
    </source>
</reference>
<name>A0AAV7XNC7_9NEOP</name>
<keyword evidence="4" id="KW-0540">Nuclease</keyword>
<feature type="region of interest" description="Disordered" evidence="8">
    <location>
        <begin position="287"/>
        <end position="363"/>
    </location>
</feature>
<dbReference type="GO" id="GO:0046872">
    <property type="term" value="F:metal ion binding"/>
    <property type="evidence" value="ECO:0007669"/>
    <property type="project" value="UniProtKB-KW"/>
</dbReference>
<evidence type="ECO:0000256" key="4">
    <source>
        <dbReference type="ARBA" id="ARBA00022722"/>
    </source>
</evidence>
<evidence type="ECO:0000256" key="3">
    <source>
        <dbReference type="ARBA" id="ARBA00006958"/>
    </source>
</evidence>
<evidence type="ECO:0000256" key="7">
    <source>
        <dbReference type="ARBA" id="ARBA00023242"/>
    </source>
</evidence>
<dbReference type="PANTHER" id="PTHR22930:SF269">
    <property type="entry name" value="NUCLEASE HARBI1-LIKE PROTEIN"/>
    <property type="match status" value="1"/>
</dbReference>
<organism evidence="10 11">
    <name type="scientific">Megalurothrips usitatus</name>
    <name type="common">bean blossom thrips</name>
    <dbReference type="NCBI Taxonomy" id="439358"/>
    <lineage>
        <taxon>Eukaryota</taxon>
        <taxon>Metazoa</taxon>
        <taxon>Ecdysozoa</taxon>
        <taxon>Arthropoda</taxon>
        <taxon>Hexapoda</taxon>
        <taxon>Insecta</taxon>
        <taxon>Pterygota</taxon>
        <taxon>Neoptera</taxon>
        <taxon>Paraneoptera</taxon>
        <taxon>Thysanoptera</taxon>
        <taxon>Terebrantia</taxon>
        <taxon>Thripoidea</taxon>
        <taxon>Thripidae</taxon>
        <taxon>Megalurothrips</taxon>
    </lineage>
</organism>
<comment type="subcellular location">
    <subcellularLocation>
        <location evidence="2">Nucleus</location>
    </subcellularLocation>
</comment>
<keyword evidence="11" id="KW-1185">Reference proteome</keyword>
<dbReference type="AlphaFoldDB" id="A0AAV7XNC7"/>
<keyword evidence="7" id="KW-0539">Nucleus</keyword>
<proteinExistence type="inferred from homology"/>
<dbReference type="PANTHER" id="PTHR22930">
    <property type="match status" value="1"/>
</dbReference>
<dbReference type="EMBL" id="JAPTSV010000007">
    <property type="protein sequence ID" value="KAJ1526427.1"/>
    <property type="molecule type" value="Genomic_DNA"/>
</dbReference>
<evidence type="ECO:0000256" key="2">
    <source>
        <dbReference type="ARBA" id="ARBA00004123"/>
    </source>
</evidence>
<dbReference type="GO" id="GO:0016787">
    <property type="term" value="F:hydrolase activity"/>
    <property type="evidence" value="ECO:0007669"/>
    <property type="project" value="UniProtKB-KW"/>
</dbReference>
<comment type="cofactor">
    <cofactor evidence="1">
        <name>a divalent metal cation</name>
        <dbReference type="ChEBI" id="CHEBI:60240"/>
    </cofactor>
</comment>
<keyword evidence="6" id="KW-0378">Hydrolase</keyword>
<accession>A0AAV7XNC7</accession>
<evidence type="ECO:0000256" key="5">
    <source>
        <dbReference type="ARBA" id="ARBA00022723"/>
    </source>
</evidence>
<comment type="similarity">
    <text evidence="3">Belongs to the HARBI1 family.</text>
</comment>
<dbReference type="Proteomes" id="UP001075354">
    <property type="component" value="Chromosome 7"/>
</dbReference>
<protein>
    <recommendedName>
        <fullName evidence="9">DDE Tnp4 domain-containing protein</fullName>
    </recommendedName>
</protein>
<dbReference type="InterPro" id="IPR027806">
    <property type="entry name" value="HARBI1_dom"/>
</dbReference>
<evidence type="ECO:0000259" key="9">
    <source>
        <dbReference type="Pfam" id="PF13359"/>
    </source>
</evidence>
<dbReference type="GO" id="GO:0004518">
    <property type="term" value="F:nuclease activity"/>
    <property type="evidence" value="ECO:0007669"/>
    <property type="project" value="UniProtKB-KW"/>
</dbReference>
<evidence type="ECO:0000256" key="1">
    <source>
        <dbReference type="ARBA" id="ARBA00001968"/>
    </source>
</evidence>
<gene>
    <name evidence="10" type="ORF">ONE63_009561</name>
</gene>